<evidence type="ECO:0000259" key="9">
    <source>
        <dbReference type="Pfam" id="PF10406"/>
    </source>
</evidence>
<protein>
    <recommendedName>
        <fullName evidence="3">Transcription initiation factor TFIID subunit 8</fullName>
    </recommendedName>
</protein>
<dbReference type="PANTHER" id="PTHR46469:SF1">
    <property type="entry name" value="TRANSCRIPTION INITIATION FACTOR TFIID SUBUNIT 8"/>
    <property type="match status" value="1"/>
</dbReference>
<dbReference type="InterPro" id="IPR037818">
    <property type="entry name" value="TAF8"/>
</dbReference>
<dbReference type="GO" id="GO:0005669">
    <property type="term" value="C:transcription factor TFIID complex"/>
    <property type="evidence" value="ECO:0007669"/>
    <property type="project" value="InterPro"/>
</dbReference>
<keyword evidence="11" id="KW-1185">Reference proteome</keyword>
<dbReference type="Pfam" id="PF07524">
    <property type="entry name" value="Bromo_TP"/>
    <property type="match status" value="1"/>
</dbReference>
<keyword evidence="6" id="KW-0539">Nucleus</keyword>
<name>A0A4Q4T7G7_9PEZI</name>
<dbReference type="InterPro" id="IPR009072">
    <property type="entry name" value="Histone-fold"/>
</dbReference>
<evidence type="ECO:0000256" key="5">
    <source>
        <dbReference type="ARBA" id="ARBA00023163"/>
    </source>
</evidence>
<keyword evidence="4" id="KW-0805">Transcription regulation</keyword>
<proteinExistence type="inferred from homology"/>
<reference evidence="10 11" key="1">
    <citation type="submission" date="2018-06" db="EMBL/GenBank/DDBJ databases">
        <title>Complete Genomes of Monosporascus.</title>
        <authorList>
            <person name="Robinson A.J."/>
            <person name="Natvig D.O."/>
        </authorList>
    </citation>
    <scope>NUCLEOTIDE SEQUENCE [LARGE SCALE GENOMIC DNA]</scope>
    <source>
        <strain evidence="10 11">CBS 110550</strain>
    </source>
</reference>
<evidence type="ECO:0000256" key="2">
    <source>
        <dbReference type="ARBA" id="ARBA00008767"/>
    </source>
</evidence>
<evidence type="ECO:0000256" key="3">
    <source>
        <dbReference type="ARBA" id="ARBA00017307"/>
    </source>
</evidence>
<gene>
    <name evidence="10" type="ORF">DL764_006337</name>
</gene>
<dbReference type="Gene3D" id="1.10.20.10">
    <property type="entry name" value="Histone, subunit A"/>
    <property type="match status" value="1"/>
</dbReference>
<evidence type="ECO:0000259" key="8">
    <source>
        <dbReference type="Pfam" id="PF07524"/>
    </source>
</evidence>
<dbReference type="CDD" id="cd00076">
    <property type="entry name" value="HFD_SF"/>
    <property type="match status" value="1"/>
</dbReference>
<dbReference type="AlphaFoldDB" id="A0A4Q4T7G7"/>
<dbReference type="GO" id="GO:0046982">
    <property type="term" value="F:protein heterodimerization activity"/>
    <property type="evidence" value="ECO:0007669"/>
    <property type="project" value="InterPro"/>
</dbReference>
<dbReference type="CDD" id="cd08049">
    <property type="entry name" value="TAF8"/>
    <property type="match status" value="1"/>
</dbReference>
<comment type="similarity">
    <text evidence="2">Belongs to the TAF8 family.</text>
</comment>
<dbReference type="Proteomes" id="UP000293360">
    <property type="component" value="Unassembled WGS sequence"/>
</dbReference>
<dbReference type="OrthoDB" id="2193813at2759"/>
<comment type="subcellular location">
    <subcellularLocation>
        <location evidence="1">Nucleus</location>
    </subcellularLocation>
</comment>
<accession>A0A4Q4T7G7</accession>
<dbReference type="Pfam" id="PF10406">
    <property type="entry name" value="TAF8_C"/>
    <property type="match status" value="1"/>
</dbReference>
<dbReference type="PANTHER" id="PTHR46469">
    <property type="entry name" value="TRANSCRIPTION INITIATION FACTOR TFIID SUBUNIT 8"/>
    <property type="match status" value="1"/>
</dbReference>
<evidence type="ECO:0000313" key="10">
    <source>
        <dbReference type="EMBL" id="RYP00954.1"/>
    </source>
</evidence>
<evidence type="ECO:0000256" key="6">
    <source>
        <dbReference type="ARBA" id="ARBA00023242"/>
    </source>
</evidence>
<dbReference type="STRING" id="155417.A0A4Q4T7G7"/>
<organism evidence="10 11">
    <name type="scientific">Monosporascus ibericus</name>
    <dbReference type="NCBI Taxonomy" id="155417"/>
    <lineage>
        <taxon>Eukaryota</taxon>
        <taxon>Fungi</taxon>
        <taxon>Dikarya</taxon>
        <taxon>Ascomycota</taxon>
        <taxon>Pezizomycotina</taxon>
        <taxon>Sordariomycetes</taxon>
        <taxon>Xylariomycetidae</taxon>
        <taxon>Xylariales</taxon>
        <taxon>Xylariales incertae sedis</taxon>
        <taxon>Monosporascus</taxon>
    </lineage>
</organism>
<feature type="compositionally biased region" description="Low complexity" evidence="7">
    <location>
        <begin position="29"/>
        <end position="41"/>
    </location>
</feature>
<dbReference type="GO" id="GO:0006367">
    <property type="term" value="P:transcription initiation at RNA polymerase II promoter"/>
    <property type="evidence" value="ECO:0007669"/>
    <property type="project" value="TreeGrafter"/>
</dbReference>
<dbReference type="EMBL" id="QJNU01000371">
    <property type="protein sequence ID" value="RYP00954.1"/>
    <property type="molecule type" value="Genomic_DNA"/>
</dbReference>
<evidence type="ECO:0000256" key="7">
    <source>
        <dbReference type="SAM" id="MobiDB-lite"/>
    </source>
</evidence>
<evidence type="ECO:0000256" key="1">
    <source>
        <dbReference type="ARBA" id="ARBA00004123"/>
    </source>
</evidence>
<feature type="domain" description="Bromodomain associated" evidence="8">
    <location>
        <begin position="59"/>
        <end position="125"/>
    </location>
</feature>
<keyword evidence="5" id="KW-0804">Transcription</keyword>
<dbReference type="InterPro" id="IPR019473">
    <property type="entry name" value="TFIID_su8_C"/>
</dbReference>
<sequence length="312" mass="34843">MEGTSRKRAATGDANYEQHDRAKRQRTAALESEPEVSAVEEPTYEVTNRPTAEDVGLDGLRRSIVLALHHVGFESATKEALEGFTGTVDTYISGFIGQLKRTAHAARRENPTPADFETVLWRYNIPISSLKPHLKNPVPKKQLSPKTYNPITEDISALQSTETPRFLGPELDGNLDKQSKEWIPESFPGFPSKHTYKFTPVHVPAPDKKKKRAEALADARKAEQALGHIDRAAKISRHKELKEMADRDPLSKQRHQGWEEVMRAYLPKKDGSPGTLEIADFSTIVNAGARYLRREAPKASRRNQGEAVPSHG</sequence>
<feature type="domain" description="Transcription factor TFIID subunit 8 C-terminal" evidence="9">
    <location>
        <begin position="182"/>
        <end position="226"/>
    </location>
</feature>
<dbReference type="InterPro" id="IPR006565">
    <property type="entry name" value="BTP"/>
</dbReference>
<evidence type="ECO:0000256" key="4">
    <source>
        <dbReference type="ARBA" id="ARBA00023015"/>
    </source>
</evidence>
<comment type="caution">
    <text evidence="10">The sequence shown here is derived from an EMBL/GenBank/DDBJ whole genome shotgun (WGS) entry which is preliminary data.</text>
</comment>
<evidence type="ECO:0000313" key="11">
    <source>
        <dbReference type="Proteomes" id="UP000293360"/>
    </source>
</evidence>
<feature type="region of interest" description="Disordered" evidence="7">
    <location>
        <begin position="1"/>
        <end position="51"/>
    </location>
</feature>